<dbReference type="InterPro" id="IPR050707">
    <property type="entry name" value="HTH_MetabolicPath_Reg"/>
</dbReference>
<dbReference type="SUPFAM" id="SSF55781">
    <property type="entry name" value="GAF domain-like"/>
    <property type="match status" value="1"/>
</dbReference>
<evidence type="ECO:0000313" key="7">
    <source>
        <dbReference type="Proteomes" id="UP000664382"/>
    </source>
</evidence>
<dbReference type="Pfam" id="PF09339">
    <property type="entry name" value="HTH_IclR"/>
    <property type="match status" value="1"/>
</dbReference>
<dbReference type="PROSITE" id="PS51078">
    <property type="entry name" value="ICLR_ED"/>
    <property type="match status" value="1"/>
</dbReference>
<keyword evidence="2" id="KW-0238">DNA-binding</keyword>
<comment type="caution">
    <text evidence="6">The sequence shown here is derived from an EMBL/GenBank/DDBJ whole genome shotgun (WGS) entry which is preliminary data.</text>
</comment>
<dbReference type="InterPro" id="IPR029016">
    <property type="entry name" value="GAF-like_dom_sf"/>
</dbReference>
<dbReference type="EMBL" id="JAGDYM010000001">
    <property type="protein sequence ID" value="MBO1900350.1"/>
    <property type="molecule type" value="Genomic_DNA"/>
</dbReference>
<gene>
    <name evidence="6" type="ORF">J4H92_00110</name>
</gene>
<dbReference type="InterPro" id="IPR036388">
    <property type="entry name" value="WH-like_DNA-bd_sf"/>
</dbReference>
<dbReference type="InterPro" id="IPR005471">
    <property type="entry name" value="Tscrpt_reg_IclR_N"/>
</dbReference>
<dbReference type="SMART" id="SM00346">
    <property type="entry name" value="HTH_ICLR"/>
    <property type="match status" value="1"/>
</dbReference>
<keyword evidence="7" id="KW-1185">Reference proteome</keyword>
<dbReference type="PANTHER" id="PTHR30136:SF24">
    <property type="entry name" value="HTH-TYPE TRANSCRIPTIONAL REPRESSOR ALLR"/>
    <property type="match status" value="1"/>
</dbReference>
<name>A0A939MHK5_9MICO</name>
<dbReference type="InterPro" id="IPR036390">
    <property type="entry name" value="WH_DNA-bd_sf"/>
</dbReference>
<dbReference type="RefSeq" id="WP_208094998.1">
    <property type="nucleotide sequence ID" value="NZ_JAGDYM010000001.1"/>
</dbReference>
<keyword evidence="3" id="KW-0804">Transcription</keyword>
<dbReference type="GO" id="GO:0003700">
    <property type="term" value="F:DNA-binding transcription factor activity"/>
    <property type="evidence" value="ECO:0007669"/>
    <property type="project" value="TreeGrafter"/>
</dbReference>
<keyword evidence="1" id="KW-0805">Transcription regulation</keyword>
<evidence type="ECO:0000256" key="2">
    <source>
        <dbReference type="ARBA" id="ARBA00023125"/>
    </source>
</evidence>
<protein>
    <submittedName>
        <fullName evidence="6">IclR family transcriptional regulator</fullName>
    </submittedName>
</protein>
<evidence type="ECO:0000313" key="6">
    <source>
        <dbReference type="EMBL" id="MBO1900350.1"/>
    </source>
</evidence>
<dbReference type="InterPro" id="IPR014757">
    <property type="entry name" value="Tscrpt_reg_IclR_C"/>
</dbReference>
<organism evidence="6 7">
    <name type="scientific">Leucobacter weissii</name>
    <dbReference type="NCBI Taxonomy" id="1983706"/>
    <lineage>
        <taxon>Bacteria</taxon>
        <taxon>Bacillati</taxon>
        <taxon>Actinomycetota</taxon>
        <taxon>Actinomycetes</taxon>
        <taxon>Micrococcales</taxon>
        <taxon>Microbacteriaceae</taxon>
        <taxon>Leucobacter</taxon>
    </lineage>
</organism>
<dbReference type="Gene3D" id="3.30.450.40">
    <property type="match status" value="1"/>
</dbReference>
<dbReference type="Gene3D" id="1.10.10.10">
    <property type="entry name" value="Winged helix-like DNA-binding domain superfamily/Winged helix DNA-binding domain"/>
    <property type="match status" value="1"/>
</dbReference>
<sequence>MSPSIGIAFRVLDELADAQRELSAAEINAALDLPKSTLHRILTSLELEGAVSRSAATRRYSLGARLSRYAAQPSSSRLVAQFMQLAEAFVSKYDETIQLCTYENGIVTFIAFVESAQPVRLRCRIGRQLPVHTTASGKALLAFSAPETLQGFLDAHPVLEPRTPDTITDVGELTEQLRRARETGYATESQESSRNLSCIAAPVRDADGFSMAAVTLCLPSSGLRGDDLSRLVPPLLELTGELEAVPVAPRVVGRS</sequence>
<dbReference type="AlphaFoldDB" id="A0A939MHK5"/>
<accession>A0A939MHK5</accession>
<dbReference type="GO" id="GO:0045892">
    <property type="term" value="P:negative regulation of DNA-templated transcription"/>
    <property type="evidence" value="ECO:0007669"/>
    <property type="project" value="TreeGrafter"/>
</dbReference>
<feature type="domain" description="HTH iclR-type" evidence="4">
    <location>
        <begin position="2"/>
        <end position="64"/>
    </location>
</feature>
<evidence type="ECO:0000256" key="3">
    <source>
        <dbReference type="ARBA" id="ARBA00023163"/>
    </source>
</evidence>
<dbReference type="PANTHER" id="PTHR30136">
    <property type="entry name" value="HELIX-TURN-HELIX TRANSCRIPTIONAL REGULATOR, ICLR FAMILY"/>
    <property type="match status" value="1"/>
</dbReference>
<dbReference type="Pfam" id="PF01614">
    <property type="entry name" value="IclR_C"/>
    <property type="match status" value="1"/>
</dbReference>
<evidence type="ECO:0000259" key="4">
    <source>
        <dbReference type="PROSITE" id="PS51077"/>
    </source>
</evidence>
<dbReference type="Proteomes" id="UP000664382">
    <property type="component" value="Unassembled WGS sequence"/>
</dbReference>
<proteinExistence type="predicted"/>
<dbReference type="PROSITE" id="PS51077">
    <property type="entry name" value="HTH_ICLR"/>
    <property type="match status" value="1"/>
</dbReference>
<evidence type="ECO:0000259" key="5">
    <source>
        <dbReference type="PROSITE" id="PS51078"/>
    </source>
</evidence>
<dbReference type="GO" id="GO:0003677">
    <property type="term" value="F:DNA binding"/>
    <property type="evidence" value="ECO:0007669"/>
    <property type="project" value="UniProtKB-KW"/>
</dbReference>
<dbReference type="SUPFAM" id="SSF46785">
    <property type="entry name" value="Winged helix' DNA-binding domain"/>
    <property type="match status" value="1"/>
</dbReference>
<reference evidence="6" key="1">
    <citation type="submission" date="2021-03" db="EMBL/GenBank/DDBJ databases">
        <title>Leucobacter chromiisoli sp. nov., isolated from chromium-containing soil of chemical plant.</title>
        <authorList>
            <person name="Xu Z."/>
        </authorList>
    </citation>
    <scope>NUCLEOTIDE SEQUENCE</scope>
    <source>
        <strain evidence="6">S27</strain>
    </source>
</reference>
<evidence type="ECO:0000256" key="1">
    <source>
        <dbReference type="ARBA" id="ARBA00023015"/>
    </source>
</evidence>
<feature type="domain" description="IclR-ED" evidence="5">
    <location>
        <begin position="58"/>
        <end position="255"/>
    </location>
</feature>